<evidence type="ECO:0000313" key="2">
    <source>
        <dbReference type="Proteomes" id="UP000814033"/>
    </source>
</evidence>
<sequence>LWITGSPTPQEIREKVMDPNSPFQQELIAYLESVHSGQLLTGSIENFDTYVKDAEKEPDYVNPALSLPCSPPELCEEHNIATDTSCQLCQPHHTDAYIEWKEKFESTVDDLLVRLNKHKHHAGCINQKYDTCKSRFPRDTLPATKVDSDTGSIELKHGEAWLNTFTYVLTYVLRCNSDVKSLLSGTAIKSIIAYITDYITKTPLKTHVMFEAVRTVFER</sequence>
<dbReference type="Proteomes" id="UP000814033">
    <property type="component" value="Unassembled WGS sequence"/>
</dbReference>
<gene>
    <name evidence="1" type="ORF">FA95DRAFT_1449933</name>
</gene>
<evidence type="ECO:0000313" key="1">
    <source>
        <dbReference type="EMBL" id="KAI0041268.1"/>
    </source>
</evidence>
<feature type="non-terminal residue" evidence="1">
    <location>
        <position position="1"/>
    </location>
</feature>
<comment type="caution">
    <text evidence="1">The sequence shown here is derived from an EMBL/GenBank/DDBJ whole genome shotgun (WGS) entry which is preliminary data.</text>
</comment>
<reference evidence="1" key="1">
    <citation type="submission" date="2021-02" db="EMBL/GenBank/DDBJ databases">
        <authorList>
            <consortium name="DOE Joint Genome Institute"/>
            <person name="Ahrendt S."/>
            <person name="Looney B.P."/>
            <person name="Miyauchi S."/>
            <person name="Morin E."/>
            <person name="Drula E."/>
            <person name="Courty P.E."/>
            <person name="Chicoki N."/>
            <person name="Fauchery L."/>
            <person name="Kohler A."/>
            <person name="Kuo A."/>
            <person name="Labutti K."/>
            <person name="Pangilinan J."/>
            <person name="Lipzen A."/>
            <person name="Riley R."/>
            <person name="Andreopoulos W."/>
            <person name="He G."/>
            <person name="Johnson J."/>
            <person name="Barry K.W."/>
            <person name="Grigoriev I.V."/>
            <person name="Nagy L."/>
            <person name="Hibbett D."/>
            <person name="Henrissat B."/>
            <person name="Matheny P.B."/>
            <person name="Labbe J."/>
            <person name="Martin F."/>
        </authorList>
    </citation>
    <scope>NUCLEOTIDE SEQUENCE</scope>
    <source>
        <strain evidence="1">FP105234-sp</strain>
    </source>
</reference>
<reference evidence="1" key="2">
    <citation type="journal article" date="2022" name="New Phytol.">
        <title>Evolutionary transition to the ectomycorrhizal habit in the genomes of a hyperdiverse lineage of mushroom-forming fungi.</title>
        <authorList>
            <person name="Looney B."/>
            <person name="Miyauchi S."/>
            <person name="Morin E."/>
            <person name="Drula E."/>
            <person name="Courty P.E."/>
            <person name="Kohler A."/>
            <person name="Kuo A."/>
            <person name="LaButti K."/>
            <person name="Pangilinan J."/>
            <person name="Lipzen A."/>
            <person name="Riley R."/>
            <person name="Andreopoulos W."/>
            <person name="He G."/>
            <person name="Johnson J."/>
            <person name="Nolan M."/>
            <person name="Tritt A."/>
            <person name="Barry K.W."/>
            <person name="Grigoriev I.V."/>
            <person name="Nagy L.G."/>
            <person name="Hibbett D."/>
            <person name="Henrissat B."/>
            <person name="Matheny P.B."/>
            <person name="Labbe J."/>
            <person name="Martin F.M."/>
        </authorList>
    </citation>
    <scope>NUCLEOTIDE SEQUENCE</scope>
    <source>
        <strain evidence="1">FP105234-sp</strain>
    </source>
</reference>
<feature type="non-terminal residue" evidence="1">
    <location>
        <position position="219"/>
    </location>
</feature>
<keyword evidence="2" id="KW-1185">Reference proteome</keyword>
<accession>A0ACB8RB57</accession>
<name>A0ACB8RB57_9AGAM</name>
<protein>
    <submittedName>
        <fullName evidence="1">Uncharacterized protein</fullName>
    </submittedName>
</protein>
<proteinExistence type="predicted"/>
<dbReference type="EMBL" id="MU276133">
    <property type="protein sequence ID" value="KAI0041268.1"/>
    <property type="molecule type" value="Genomic_DNA"/>
</dbReference>
<organism evidence="1 2">
    <name type="scientific">Auriscalpium vulgare</name>
    <dbReference type="NCBI Taxonomy" id="40419"/>
    <lineage>
        <taxon>Eukaryota</taxon>
        <taxon>Fungi</taxon>
        <taxon>Dikarya</taxon>
        <taxon>Basidiomycota</taxon>
        <taxon>Agaricomycotina</taxon>
        <taxon>Agaricomycetes</taxon>
        <taxon>Russulales</taxon>
        <taxon>Auriscalpiaceae</taxon>
        <taxon>Auriscalpium</taxon>
    </lineage>
</organism>